<comment type="caution">
    <text evidence="1">The sequence shown here is derived from an EMBL/GenBank/DDBJ whole genome shotgun (WGS) entry which is preliminary data.</text>
</comment>
<evidence type="ECO:0000313" key="2">
    <source>
        <dbReference type="Proteomes" id="UP001433508"/>
    </source>
</evidence>
<organism evidence="1 2">
    <name type="scientific">Lipomyces kononenkoae</name>
    <name type="common">Yeast</name>
    <dbReference type="NCBI Taxonomy" id="34357"/>
    <lineage>
        <taxon>Eukaryota</taxon>
        <taxon>Fungi</taxon>
        <taxon>Dikarya</taxon>
        <taxon>Ascomycota</taxon>
        <taxon>Saccharomycotina</taxon>
        <taxon>Lipomycetes</taxon>
        <taxon>Lipomycetales</taxon>
        <taxon>Lipomycetaceae</taxon>
        <taxon>Lipomyces</taxon>
    </lineage>
</organism>
<gene>
    <name evidence="1" type="ORF">V1525DRAFT_409786</name>
</gene>
<proteinExistence type="predicted"/>
<keyword evidence="2" id="KW-1185">Reference proteome</keyword>
<protein>
    <submittedName>
        <fullName evidence="1">ATP synthase complex subunit H-domain-containing protein</fullName>
    </submittedName>
</protein>
<evidence type="ECO:0000313" key="1">
    <source>
        <dbReference type="EMBL" id="KAK9235516.1"/>
    </source>
</evidence>
<dbReference type="Proteomes" id="UP001433508">
    <property type="component" value="Unassembled WGS sequence"/>
</dbReference>
<sequence>MLAQSIRITSRACAPILRRRFGTSLPRRDIVQDLYLKEIKNYKAPPVKATDSVGQVKPWVVPSAPAPPAAEASAPTDLEDYESQVVEVEGVAAASEEEPQSDLDDWFVVEPIEDEHH</sequence>
<reference evidence="2" key="1">
    <citation type="journal article" date="2024" name="Front. Bioeng. Biotechnol.">
        <title>Genome-scale model development and genomic sequencing of the oleaginous clade Lipomyces.</title>
        <authorList>
            <person name="Czajka J.J."/>
            <person name="Han Y."/>
            <person name="Kim J."/>
            <person name="Mondo S.J."/>
            <person name="Hofstad B.A."/>
            <person name="Robles A."/>
            <person name="Haridas S."/>
            <person name="Riley R."/>
            <person name="LaButti K."/>
            <person name="Pangilinan J."/>
            <person name="Andreopoulos W."/>
            <person name="Lipzen A."/>
            <person name="Yan J."/>
            <person name="Wang M."/>
            <person name="Ng V."/>
            <person name="Grigoriev I.V."/>
            <person name="Spatafora J.W."/>
            <person name="Magnuson J.K."/>
            <person name="Baker S.E."/>
            <person name="Pomraning K.R."/>
        </authorList>
    </citation>
    <scope>NUCLEOTIDE SEQUENCE [LARGE SCALE GENOMIC DNA]</scope>
    <source>
        <strain evidence="2">CBS 7786</strain>
    </source>
</reference>
<dbReference type="EMBL" id="MU971413">
    <property type="protein sequence ID" value="KAK9235516.1"/>
    <property type="molecule type" value="Genomic_DNA"/>
</dbReference>
<name>A0ACC3SV70_LIPKO</name>
<accession>A0ACC3SV70</accession>